<keyword evidence="2" id="KW-0805">Transcription regulation</keyword>
<evidence type="ECO:0000313" key="7">
    <source>
        <dbReference type="Proteomes" id="UP000474024"/>
    </source>
</evidence>
<proteinExistence type="inferred from homology"/>
<evidence type="ECO:0000256" key="3">
    <source>
        <dbReference type="ARBA" id="ARBA00023125"/>
    </source>
</evidence>
<dbReference type="CDD" id="cd05466">
    <property type="entry name" value="PBP2_LTTR_substrate"/>
    <property type="match status" value="1"/>
</dbReference>
<dbReference type="Proteomes" id="UP000474024">
    <property type="component" value="Unassembled WGS sequence"/>
</dbReference>
<reference evidence="6 7" key="1">
    <citation type="submission" date="2019-08" db="EMBL/GenBank/DDBJ databases">
        <title>In-depth cultivation of the pig gut microbiome towards novel bacterial diversity and tailored functional studies.</title>
        <authorList>
            <person name="Wylensek D."/>
            <person name="Hitch T.C.A."/>
            <person name="Clavel T."/>
        </authorList>
    </citation>
    <scope>NUCLEOTIDE SEQUENCE [LARGE SCALE GENOMIC DNA]</scope>
    <source>
        <strain evidence="6 7">MUC/MUC-530-WT-4D</strain>
    </source>
</reference>
<dbReference type="Pfam" id="PF03466">
    <property type="entry name" value="LysR_substrate"/>
    <property type="match status" value="1"/>
</dbReference>
<evidence type="ECO:0000259" key="5">
    <source>
        <dbReference type="PROSITE" id="PS50931"/>
    </source>
</evidence>
<dbReference type="Pfam" id="PF00126">
    <property type="entry name" value="HTH_1"/>
    <property type="match status" value="1"/>
</dbReference>
<dbReference type="GO" id="GO:0003677">
    <property type="term" value="F:DNA binding"/>
    <property type="evidence" value="ECO:0007669"/>
    <property type="project" value="UniProtKB-KW"/>
</dbReference>
<dbReference type="FunFam" id="1.10.10.10:FF:000001">
    <property type="entry name" value="LysR family transcriptional regulator"/>
    <property type="match status" value="1"/>
</dbReference>
<dbReference type="PANTHER" id="PTHR30346:SF28">
    <property type="entry name" value="HTH-TYPE TRANSCRIPTIONAL REGULATOR CYNR"/>
    <property type="match status" value="1"/>
</dbReference>
<keyword evidence="4" id="KW-0804">Transcription</keyword>
<evidence type="ECO:0000256" key="1">
    <source>
        <dbReference type="ARBA" id="ARBA00009437"/>
    </source>
</evidence>
<dbReference type="SUPFAM" id="SSF46785">
    <property type="entry name" value="Winged helix' DNA-binding domain"/>
    <property type="match status" value="1"/>
</dbReference>
<keyword evidence="7" id="KW-1185">Reference proteome</keyword>
<organism evidence="6 7">
    <name type="scientific">Roseburia porci</name>
    <dbReference type="NCBI Taxonomy" id="2605790"/>
    <lineage>
        <taxon>Bacteria</taxon>
        <taxon>Bacillati</taxon>
        <taxon>Bacillota</taxon>
        <taxon>Clostridia</taxon>
        <taxon>Lachnospirales</taxon>
        <taxon>Lachnospiraceae</taxon>
        <taxon>Roseburia</taxon>
    </lineage>
</organism>
<dbReference type="AlphaFoldDB" id="A0A6L5YVI9"/>
<dbReference type="InterPro" id="IPR005119">
    <property type="entry name" value="LysR_subst-bd"/>
</dbReference>
<protein>
    <submittedName>
        <fullName evidence="6">LysR family transcriptional regulator</fullName>
    </submittedName>
</protein>
<name>A0A6L5YVI9_9FIRM</name>
<dbReference type="Gene3D" id="3.40.190.10">
    <property type="entry name" value="Periplasmic binding protein-like II"/>
    <property type="match status" value="2"/>
</dbReference>
<evidence type="ECO:0000256" key="4">
    <source>
        <dbReference type="ARBA" id="ARBA00023163"/>
    </source>
</evidence>
<dbReference type="GO" id="GO:0032993">
    <property type="term" value="C:protein-DNA complex"/>
    <property type="evidence" value="ECO:0007669"/>
    <property type="project" value="TreeGrafter"/>
</dbReference>
<sequence>MEMKQLQYFRAIVDAGTISGAAKALHMTQPPLSYQIKMLEEELQVQLFFRGTKKITLTEAGKVLYARAGSLLKMTDIAKREVVKASQAATIHIGMTPSTVSMMSEYLKQFSRVHPDIHFDIHEGSTFELKDRLEKRMVDVTTLRTPIVLNGCETKTLRREQLVAMASSQQISGNEEVKEISLGALAEKRLILSHRYRQYMLSAFEKAGLLSDIYYECEDARTALTLAEQGMGVAILPASMMELTDKVDMYSITDADLTTEILLAWRKERLPVELQEFMKYAMESRWYK</sequence>
<dbReference type="SUPFAM" id="SSF53850">
    <property type="entry name" value="Periplasmic binding protein-like II"/>
    <property type="match status" value="1"/>
</dbReference>
<feature type="domain" description="HTH lysR-type" evidence="5">
    <location>
        <begin position="1"/>
        <end position="58"/>
    </location>
</feature>
<accession>A0A6L5YVI9</accession>
<comment type="caution">
    <text evidence="6">The sequence shown here is derived from an EMBL/GenBank/DDBJ whole genome shotgun (WGS) entry which is preliminary data.</text>
</comment>
<dbReference type="EMBL" id="VUNI01000033">
    <property type="protein sequence ID" value="MST75979.1"/>
    <property type="molecule type" value="Genomic_DNA"/>
</dbReference>
<dbReference type="PRINTS" id="PR00039">
    <property type="entry name" value="HTHLYSR"/>
</dbReference>
<evidence type="ECO:0000313" key="6">
    <source>
        <dbReference type="EMBL" id="MST75979.1"/>
    </source>
</evidence>
<dbReference type="InterPro" id="IPR036388">
    <property type="entry name" value="WH-like_DNA-bd_sf"/>
</dbReference>
<comment type="similarity">
    <text evidence="1">Belongs to the LysR transcriptional regulatory family.</text>
</comment>
<dbReference type="Gene3D" id="1.10.10.10">
    <property type="entry name" value="Winged helix-like DNA-binding domain superfamily/Winged helix DNA-binding domain"/>
    <property type="match status" value="1"/>
</dbReference>
<gene>
    <name evidence="6" type="ORF">FYJ75_13445</name>
</gene>
<dbReference type="GO" id="GO:0003700">
    <property type="term" value="F:DNA-binding transcription factor activity"/>
    <property type="evidence" value="ECO:0007669"/>
    <property type="project" value="InterPro"/>
</dbReference>
<dbReference type="InterPro" id="IPR000847">
    <property type="entry name" value="LysR_HTH_N"/>
</dbReference>
<evidence type="ECO:0000256" key="2">
    <source>
        <dbReference type="ARBA" id="ARBA00023015"/>
    </source>
</evidence>
<dbReference type="InterPro" id="IPR036390">
    <property type="entry name" value="WH_DNA-bd_sf"/>
</dbReference>
<keyword evidence="3" id="KW-0238">DNA-binding</keyword>
<dbReference type="PANTHER" id="PTHR30346">
    <property type="entry name" value="TRANSCRIPTIONAL DUAL REGULATOR HCAR-RELATED"/>
    <property type="match status" value="1"/>
</dbReference>
<dbReference type="PROSITE" id="PS50931">
    <property type="entry name" value="HTH_LYSR"/>
    <property type="match status" value="1"/>
</dbReference>
<dbReference type="RefSeq" id="WP_154430945.1">
    <property type="nucleotide sequence ID" value="NZ_VUNI01000033.1"/>
</dbReference>